<feature type="compositionally biased region" description="Polar residues" evidence="1">
    <location>
        <begin position="70"/>
        <end position="85"/>
    </location>
</feature>
<evidence type="ECO:0000256" key="1">
    <source>
        <dbReference type="SAM" id="MobiDB-lite"/>
    </source>
</evidence>
<protein>
    <submittedName>
        <fullName evidence="2">Uncharacterized protein</fullName>
    </submittedName>
</protein>
<dbReference type="EMBL" id="ML986579">
    <property type="protein sequence ID" value="KAF2270580.1"/>
    <property type="molecule type" value="Genomic_DNA"/>
</dbReference>
<name>A0A9P4TRQ4_9PLEO</name>
<comment type="caution">
    <text evidence="2">The sequence shown here is derived from an EMBL/GenBank/DDBJ whole genome shotgun (WGS) entry which is preliminary data.</text>
</comment>
<proteinExistence type="predicted"/>
<dbReference type="Proteomes" id="UP000800093">
    <property type="component" value="Unassembled WGS sequence"/>
</dbReference>
<dbReference type="AlphaFoldDB" id="A0A9P4TRQ4"/>
<evidence type="ECO:0000313" key="2">
    <source>
        <dbReference type="EMBL" id="KAF2270580.1"/>
    </source>
</evidence>
<keyword evidence="3" id="KW-1185">Reference proteome</keyword>
<gene>
    <name evidence="2" type="ORF">CC78DRAFT_528339</name>
</gene>
<evidence type="ECO:0000313" key="3">
    <source>
        <dbReference type="Proteomes" id="UP000800093"/>
    </source>
</evidence>
<reference evidence="3" key="1">
    <citation type="journal article" date="2020" name="Stud. Mycol.">
        <title>101 Dothideomycetes genomes: A test case for predicting lifestyles and emergence of pathogens.</title>
        <authorList>
            <person name="Haridas S."/>
            <person name="Albert R."/>
            <person name="Binder M."/>
            <person name="Bloem J."/>
            <person name="LaButti K."/>
            <person name="Salamov A."/>
            <person name="Andreopoulos B."/>
            <person name="Baker S."/>
            <person name="Barry K."/>
            <person name="Bills G."/>
            <person name="Bluhm B."/>
            <person name="Cannon C."/>
            <person name="Castanera R."/>
            <person name="Culley D."/>
            <person name="Daum C."/>
            <person name="Ezra D."/>
            <person name="Gonzalez J."/>
            <person name="Henrissat B."/>
            <person name="Kuo A."/>
            <person name="Liang C."/>
            <person name="Lipzen A."/>
            <person name="Lutzoni F."/>
            <person name="Magnuson J."/>
            <person name="Mondo S."/>
            <person name="Nolan M."/>
            <person name="Ohm R."/>
            <person name="Pangilinan J."/>
            <person name="Park H.-J."/>
            <person name="Ramirez L."/>
            <person name="Alfaro M."/>
            <person name="Sun H."/>
            <person name="Tritt A."/>
            <person name="Yoshinaga Y."/>
            <person name="Zwiers L.-H."/>
            <person name="Turgeon B."/>
            <person name="Goodwin S."/>
            <person name="Spatafora J."/>
            <person name="Crous P."/>
            <person name="Grigoriev I."/>
        </authorList>
    </citation>
    <scope>NUCLEOTIDE SEQUENCE [LARGE SCALE GENOMIC DNA]</scope>
    <source>
        <strain evidence="3">CBS 304.66</strain>
    </source>
</reference>
<feature type="region of interest" description="Disordered" evidence="1">
    <location>
        <begin position="58"/>
        <end position="85"/>
    </location>
</feature>
<sequence>MMRNGTEARRLAVPARVAFVMVGLRLAEMASLKSPRTRTPPHGFENETAMECIISSPENNEQPMVGDPSIESSIAQGVTSQNVIP</sequence>
<accession>A0A9P4TRQ4</accession>
<organism evidence="2 3">
    <name type="scientific">Lojkania enalia</name>
    <dbReference type="NCBI Taxonomy" id="147567"/>
    <lineage>
        <taxon>Eukaryota</taxon>
        <taxon>Fungi</taxon>
        <taxon>Dikarya</taxon>
        <taxon>Ascomycota</taxon>
        <taxon>Pezizomycotina</taxon>
        <taxon>Dothideomycetes</taxon>
        <taxon>Pleosporomycetidae</taxon>
        <taxon>Pleosporales</taxon>
        <taxon>Pleosporales incertae sedis</taxon>
        <taxon>Lojkania</taxon>
    </lineage>
</organism>